<protein>
    <submittedName>
        <fullName evidence="1">Uncharacterized protein</fullName>
    </submittedName>
</protein>
<gene>
    <name evidence="1" type="ORF">L195_g005321</name>
</gene>
<dbReference type="EMBL" id="ASHM01002738">
    <property type="protein sequence ID" value="PNY08787.1"/>
    <property type="molecule type" value="Genomic_DNA"/>
</dbReference>
<reference evidence="1 2" key="1">
    <citation type="journal article" date="2014" name="Am. J. Bot.">
        <title>Genome assembly and annotation for red clover (Trifolium pratense; Fabaceae).</title>
        <authorList>
            <person name="Istvanek J."/>
            <person name="Jaros M."/>
            <person name="Krenek A."/>
            <person name="Repkova J."/>
        </authorList>
    </citation>
    <scope>NUCLEOTIDE SEQUENCE [LARGE SCALE GENOMIC DNA]</scope>
    <source>
        <strain evidence="2">cv. Tatra</strain>
        <tissue evidence="1">Young leaves</tissue>
    </source>
</reference>
<reference evidence="1 2" key="2">
    <citation type="journal article" date="2017" name="Front. Plant Sci.">
        <title>Gene Classification and Mining of Molecular Markers Useful in Red Clover (Trifolium pratense) Breeding.</title>
        <authorList>
            <person name="Istvanek J."/>
            <person name="Dluhosova J."/>
            <person name="Dluhos P."/>
            <person name="Patkova L."/>
            <person name="Nedelnik J."/>
            <person name="Repkova J."/>
        </authorList>
    </citation>
    <scope>NUCLEOTIDE SEQUENCE [LARGE SCALE GENOMIC DNA]</scope>
    <source>
        <strain evidence="2">cv. Tatra</strain>
        <tissue evidence="1">Young leaves</tissue>
    </source>
</reference>
<comment type="caution">
    <text evidence="1">The sequence shown here is derived from an EMBL/GenBank/DDBJ whole genome shotgun (WGS) entry which is preliminary data.</text>
</comment>
<dbReference type="Proteomes" id="UP000236291">
    <property type="component" value="Unassembled WGS sequence"/>
</dbReference>
<name>A0A2K3P0H5_TRIPR</name>
<organism evidence="1 2">
    <name type="scientific">Trifolium pratense</name>
    <name type="common">Red clover</name>
    <dbReference type="NCBI Taxonomy" id="57577"/>
    <lineage>
        <taxon>Eukaryota</taxon>
        <taxon>Viridiplantae</taxon>
        <taxon>Streptophyta</taxon>
        <taxon>Embryophyta</taxon>
        <taxon>Tracheophyta</taxon>
        <taxon>Spermatophyta</taxon>
        <taxon>Magnoliopsida</taxon>
        <taxon>eudicotyledons</taxon>
        <taxon>Gunneridae</taxon>
        <taxon>Pentapetalae</taxon>
        <taxon>rosids</taxon>
        <taxon>fabids</taxon>
        <taxon>Fabales</taxon>
        <taxon>Fabaceae</taxon>
        <taxon>Papilionoideae</taxon>
        <taxon>50 kb inversion clade</taxon>
        <taxon>NPAAA clade</taxon>
        <taxon>Hologalegina</taxon>
        <taxon>IRL clade</taxon>
        <taxon>Trifolieae</taxon>
        <taxon>Trifolium</taxon>
    </lineage>
</organism>
<accession>A0A2K3P0H5</accession>
<proteinExistence type="predicted"/>
<dbReference type="AlphaFoldDB" id="A0A2K3P0H5"/>
<evidence type="ECO:0000313" key="1">
    <source>
        <dbReference type="EMBL" id="PNY08787.1"/>
    </source>
</evidence>
<evidence type="ECO:0000313" key="2">
    <source>
        <dbReference type="Proteomes" id="UP000236291"/>
    </source>
</evidence>
<sequence>MGGEKVNLMVIMKKEGSVLGRQRSHSTWEIPGVSNYLAYYEARTPTRTPRHDTDTTTPLM</sequence>